<name>A0A511QII4_9VIBR</name>
<dbReference type="OrthoDB" id="9811754at2"/>
<keyword evidence="3" id="KW-0812">Transmembrane</keyword>
<organism evidence="6 7">
    <name type="scientific">Vibrio sagamiensis NBRC 104589</name>
    <dbReference type="NCBI Taxonomy" id="1219064"/>
    <lineage>
        <taxon>Bacteria</taxon>
        <taxon>Pseudomonadati</taxon>
        <taxon>Pseudomonadota</taxon>
        <taxon>Gammaproteobacteria</taxon>
        <taxon>Vibrionales</taxon>
        <taxon>Vibrionaceae</taxon>
        <taxon>Vibrio</taxon>
    </lineage>
</organism>
<dbReference type="Pfam" id="PF25954">
    <property type="entry name" value="Beta-barrel_RND_2"/>
    <property type="match status" value="1"/>
</dbReference>
<feature type="coiled-coil region" evidence="2">
    <location>
        <begin position="177"/>
        <end position="218"/>
    </location>
</feature>
<keyword evidence="7" id="KW-1185">Reference proteome</keyword>
<protein>
    <submittedName>
        <fullName evidence="6">Hemolysin D</fullName>
    </submittedName>
</protein>
<keyword evidence="3" id="KW-1133">Transmembrane helix</keyword>
<proteinExistence type="inferred from homology"/>
<dbReference type="RefSeq" id="WP_039983556.1">
    <property type="nucleotide sequence ID" value="NZ_BAOJ01000226.1"/>
</dbReference>
<evidence type="ECO:0000256" key="2">
    <source>
        <dbReference type="SAM" id="Coils"/>
    </source>
</evidence>
<evidence type="ECO:0000313" key="7">
    <source>
        <dbReference type="Proteomes" id="UP000321922"/>
    </source>
</evidence>
<reference evidence="6 7" key="1">
    <citation type="submission" date="2019-07" db="EMBL/GenBank/DDBJ databases">
        <title>Whole genome shotgun sequence of Vibrio sagamiensis NBRC 104589.</title>
        <authorList>
            <person name="Hosoyama A."/>
            <person name="Uohara A."/>
            <person name="Ohji S."/>
            <person name="Ichikawa N."/>
        </authorList>
    </citation>
    <scope>NUCLEOTIDE SEQUENCE [LARGE SCALE GENOMIC DNA]</scope>
    <source>
        <strain evidence="6 7">NBRC 104589</strain>
    </source>
</reference>
<dbReference type="EMBL" id="BJXJ01000040">
    <property type="protein sequence ID" value="GEM77101.1"/>
    <property type="molecule type" value="Genomic_DNA"/>
</dbReference>
<gene>
    <name evidence="6" type="primary">emrK</name>
    <name evidence="6" type="ORF">VSA01S_32130</name>
</gene>
<evidence type="ECO:0000256" key="3">
    <source>
        <dbReference type="SAM" id="Phobius"/>
    </source>
</evidence>
<feature type="domain" description="Multidrug resistance protein MdtA-like barrel-sandwich hybrid" evidence="4">
    <location>
        <begin position="58"/>
        <end position="250"/>
    </location>
</feature>
<dbReference type="InterPro" id="IPR058625">
    <property type="entry name" value="MdtA-like_BSH"/>
</dbReference>
<feature type="domain" description="CusB-like beta-barrel" evidence="5">
    <location>
        <begin position="257"/>
        <end position="300"/>
    </location>
</feature>
<evidence type="ECO:0000259" key="4">
    <source>
        <dbReference type="Pfam" id="PF25917"/>
    </source>
</evidence>
<sequence length="354" mass="38726">MTESTNTSPKVSTKKRKIVPLITTAILLSLGLAGSGYWYGYGQYFESTDNAYLQGDITNISPRVSGYIVKSYVSDNQFVKAGELLVQIDDRDYQSALAQANAHLAVVQSNIQNLIAQQTLQRSKINQAKSGVESAQVGYERAVQQAHRSRSLLKRNYASQDEVDSMVAQQKVRMAELKEAQANLVASNDQLKVIASEIEQAKASVTEAQAQQNQAQLNLEYTKVYAPIDGVIGKRSVREGLLIQAGAPLMSLVPDHQIWIEANFKETQLSGIHKGQKVEIELDAFPGKSLEGIVDSFSPATGAKFALLPPENATGNFTKIVQRVPVKITLQDQRELKGRLLPGLSVVATIDKRG</sequence>
<accession>A0A511QII4</accession>
<comment type="similarity">
    <text evidence="1">Belongs to the membrane fusion protein (MFP) (TC 8.A.1) family.</text>
</comment>
<keyword evidence="3" id="KW-0472">Membrane</keyword>
<dbReference type="AlphaFoldDB" id="A0A511QII4"/>
<dbReference type="Gene3D" id="1.10.287.470">
    <property type="entry name" value="Helix hairpin bin"/>
    <property type="match status" value="1"/>
</dbReference>
<dbReference type="SUPFAM" id="SSF111369">
    <property type="entry name" value="HlyD-like secretion proteins"/>
    <property type="match status" value="2"/>
</dbReference>
<evidence type="ECO:0000259" key="5">
    <source>
        <dbReference type="Pfam" id="PF25954"/>
    </source>
</evidence>
<dbReference type="InterPro" id="IPR050739">
    <property type="entry name" value="MFP"/>
</dbReference>
<dbReference type="Gene3D" id="2.40.30.170">
    <property type="match status" value="1"/>
</dbReference>
<dbReference type="Gene3D" id="2.40.50.100">
    <property type="match status" value="1"/>
</dbReference>
<dbReference type="InterPro" id="IPR058792">
    <property type="entry name" value="Beta-barrel_RND_2"/>
</dbReference>
<dbReference type="PANTHER" id="PTHR30386:SF24">
    <property type="entry name" value="MULTIDRUG RESISTANCE EFFLUX PUMP"/>
    <property type="match status" value="1"/>
</dbReference>
<evidence type="ECO:0000313" key="6">
    <source>
        <dbReference type="EMBL" id="GEM77101.1"/>
    </source>
</evidence>
<feature type="transmembrane region" description="Helical" evidence="3">
    <location>
        <begin position="18"/>
        <end position="39"/>
    </location>
</feature>
<dbReference type="Proteomes" id="UP000321922">
    <property type="component" value="Unassembled WGS sequence"/>
</dbReference>
<dbReference type="GO" id="GO:0055085">
    <property type="term" value="P:transmembrane transport"/>
    <property type="evidence" value="ECO:0007669"/>
    <property type="project" value="InterPro"/>
</dbReference>
<keyword evidence="2" id="KW-0175">Coiled coil</keyword>
<dbReference type="PANTHER" id="PTHR30386">
    <property type="entry name" value="MEMBRANE FUSION SUBUNIT OF EMRAB-TOLC MULTIDRUG EFFLUX PUMP"/>
    <property type="match status" value="1"/>
</dbReference>
<evidence type="ECO:0000256" key="1">
    <source>
        <dbReference type="ARBA" id="ARBA00009477"/>
    </source>
</evidence>
<comment type="caution">
    <text evidence="6">The sequence shown here is derived from an EMBL/GenBank/DDBJ whole genome shotgun (WGS) entry which is preliminary data.</text>
</comment>
<dbReference type="Pfam" id="PF25917">
    <property type="entry name" value="BSH_RND"/>
    <property type="match status" value="1"/>
</dbReference>